<organism evidence="4 5">
    <name type="scientific">Streptococcus iners subsp. hyiners</name>
    <dbReference type="NCBI Taxonomy" id="3028083"/>
    <lineage>
        <taxon>Bacteria</taxon>
        <taxon>Bacillati</taxon>
        <taxon>Bacillota</taxon>
        <taxon>Bacilli</taxon>
        <taxon>Lactobacillales</taxon>
        <taxon>Streptococcaceae</taxon>
        <taxon>Streptococcus</taxon>
        <taxon>Streptococcus iners</taxon>
    </lineage>
</organism>
<evidence type="ECO:0000313" key="5">
    <source>
        <dbReference type="Proteomes" id="UP001301526"/>
    </source>
</evidence>
<feature type="domain" description="Peptidase M56" evidence="3">
    <location>
        <begin position="8"/>
        <end position="294"/>
    </location>
</feature>
<dbReference type="PANTHER" id="PTHR34978:SF3">
    <property type="entry name" value="SLR0241 PROTEIN"/>
    <property type="match status" value="1"/>
</dbReference>
<dbReference type="CDD" id="cd07341">
    <property type="entry name" value="M56_BlaR1_MecR1_like"/>
    <property type="match status" value="1"/>
</dbReference>
<gene>
    <name evidence="4" type="ORF">PW220_10050</name>
</gene>
<feature type="compositionally biased region" description="Low complexity" evidence="1">
    <location>
        <begin position="457"/>
        <end position="476"/>
    </location>
</feature>
<dbReference type="InterPro" id="IPR008756">
    <property type="entry name" value="Peptidase_M56"/>
</dbReference>
<feature type="transmembrane region" description="Helical" evidence="2">
    <location>
        <begin position="101"/>
        <end position="124"/>
    </location>
</feature>
<feature type="transmembrane region" description="Helical" evidence="2">
    <location>
        <begin position="36"/>
        <end position="53"/>
    </location>
</feature>
<dbReference type="Pfam" id="PF05569">
    <property type="entry name" value="Peptidase_M56"/>
    <property type="match status" value="1"/>
</dbReference>
<evidence type="ECO:0000313" key="4">
    <source>
        <dbReference type="EMBL" id="WNY49043.1"/>
    </source>
</evidence>
<feature type="transmembrane region" description="Helical" evidence="2">
    <location>
        <begin position="6"/>
        <end position="29"/>
    </location>
</feature>
<dbReference type="Proteomes" id="UP001301526">
    <property type="component" value="Chromosome"/>
</dbReference>
<feature type="transmembrane region" description="Helical" evidence="2">
    <location>
        <begin position="304"/>
        <end position="327"/>
    </location>
</feature>
<name>A0AA96VJ28_9STRE</name>
<dbReference type="PANTHER" id="PTHR34978">
    <property type="entry name" value="POSSIBLE SENSOR-TRANSDUCER PROTEIN BLAR"/>
    <property type="match status" value="1"/>
</dbReference>
<evidence type="ECO:0000259" key="3">
    <source>
        <dbReference type="Pfam" id="PF05569"/>
    </source>
</evidence>
<keyword evidence="5" id="KW-1185">Reference proteome</keyword>
<keyword evidence="2" id="KW-1133">Transmembrane helix</keyword>
<evidence type="ECO:0000256" key="2">
    <source>
        <dbReference type="SAM" id="Phobius"/>
    </source>
</evidence>
<reference evidence="4 5" key="1">
    <citation type="submission" date="2023-02" db="EMBL/GenBank/DDBJ databases">
        <title>Streptococcus sp. Genome Sequencing and Assembly.</title>
        <authorList>
            <person name="Shore S.M."/>
            <person name="Nicholson T.L."/>
        </authorList>
    </citation>
    <scope>NUCLEOTIDE SEQUENCE [LARGE SCALE GENOMIC DNA]</scope>
    <source>
        <strain evidence="4 5">29892</strain>
    </source>
</reference>
<dbReference type="EMBL" id="CP118734">
    <property type="protein sequence ID" value="WNY49043.1"/>
    <property type="molecule type" value="Genomic_DNA"/>
</dbReference>
<proteinExistence type="predicted"/>
<feature type="region of interest" description="Disordered" evidence="1">
    <location>
        <begin position="456"/>
        <end position="495"/>
    </location>
</feature>
<evidence type="ECO:0000256" key="1">
    <source>
        <dbReference type="SAM" id="MobiDB-lite"/>
    </source>
</evidence>
<keyword evidence="2" id="KW-0472">Membrane</keyword>
<dbReference type="RefSeq" id="WP_248055827.1">
    <property type="nucleotide sequence ID" value="NZ_CP118734.1"/>
</dbReference>
<sequence length="495" mass="55158">MSSLILRFFLMSLYTSALILVVSGLFILLKNRVSARVRYLTWLALLASLLFPFRPRFGSGLVTIEHSPKAVSTAIETTGTVASSATTSQPNLVDIFLGLPWLQIFLVIWLIGFTTVLGRSIFAYMKFSNLLKRWGAPISDLRILENFHIIKEEFGIKKDIRLFYYPQVSSPMIFGLRHPIVLLPATDYTDEELDLIFEHELTHYKHRDIYANLLVLLVKAAHWFNPIVAFACKEVQEAAESYCDHSVLSQRDQAYRSFYGETIITMIHKSQQPVLLSSCFYSNKFNLKRRIIAIMDNRLPIRSLGLLVTTFMTVALVFSGSIFVVAMTENQVDQVIQEEGLSDKQALEAALKDQNFKQSDVKDVKVTEESTYFLVAFSKGETGYNIQVDKLTKQVRKVEKETLKLVSSSSSQPASSQTTTTSSATVVTTTSATSTVDTSTGSATTTYQAPVSNVVETPASSTTSLTPPTTYIPPVDTSDDVDVSDDTDDVDDSDD</sequence>
<feature type="compositionally biased region" description="Low complexity" evidence="1">
    <location>
        <begin position="406"/>
        <end position="444"/>
    </location>
</feature>
<accession>A0AA96VJ28</accession>
<keyword evidence="2" id="KW-0812">Transmembrane</keyword>
<protein>
    <submittedName>
        <fullName evidence="4">M56 family metallopeptidase</fullName>
    </submittedName>
</protein>
<feature type="region of interest" description="Disordered" evidence="1">
    <location>
        <begin position="404"/>
        <end position="444"/>
    </location>
</feature>
<dbReference type="AlphaFoldDB" id="A0AA96VJ28"/>
<feature type="compositionally biased region" description="Acidic residues" evidence="1">
    <location>
        <begin position="477"/>
        <end position="495"/>
    </location>
</feature>
<dbReference type="InterPro" id="IPR052173">
    <property type="entry name" value="Beta-lactam_resp_regulator"/>
</dbReference>